<protein>
    <recommendedName>
        <fullName evidence="4">Lipoprotein</fullName>
    </recommendedName>
</protein>
<evidence type="ECO:0000313" key="2">
    <source>
        <dbReference type="EMBL" id="MBB5226169.1"/>
    </source>
</evidence>
<feature type="chain" id="PRO_5031096028" description="Lipoprotein" evidence="1">
    <location>
        <begin position="22"/>
        <end position="177"/>
    </location>
</feature>
<sequence length="177" mass="20209">MRKFFVLFASLLLMISLLSCKSGKKPDISGTWEADIMLKSDLAEPSTTGDIVKAFLYTKQNIVLTFSERGRFSKKVLQEVDRVEFISSSEDVEAAKEYFSRYCNKDLVFSGEYEQKSSIIVFEVSKVQSTGEEVVSYDEYFAKDPSIGADNYCENYEMKDGDLILNGVKFKKIERKE</sequence>
<reference evidence="2 3" key="1">
    <citation type="submission" date="2020-08" db="EMBL/GenBank/DDBJ databases">
        <title>Genomic Encyclopedia of Type Strains, Phase IV (KMG-IV): sequencing the most valuable type-strain genomes for metagenomic binning, comparative biology and taxonomic classification.</title>
        <authorList>
            <person name="Goeker M."/>
        </authorList>
    </citation>
    <scope>NUCLEOTIDE SEQUENCE [LARGE SCALE GENOMIC DNA]</scope>
    <source>
        <strain evidence="2 3">DSM 103462</strain>
    </source>
</reference>
<evidence type="ECO:0000256" key="1">
    <source>
        <dbReference type="SAM" id="SignalP"/>
    </source>
</evidence>
<dbReference type="AlphaFoldDB" id="A0A7W8G9E7"/>
<dbReference type="EMBL" id="JACHFQ010000004">
    <property type="protein sequence ID" value="MBB5226169.1"/>
    <property type="molecule type" value="Genomic_DNA"/>
</dbReference>
<keyword evidence="1" id="KW-0732">Signal</keyword>
<keyword evidence="3" id="KW-1185">Reference proteome</keyword>
<comment type="caution">
    <text evidence="2">The sequence shown here is derived from an EMBL/GenBank/DDBJ whole genome shotgun (WGS) entry which is preliminary data.</text>
</comment>
<name>A0A7W8G9E7_9SPIR</name>
<dbReference type="RefSeq" id="WP_184659170.1">
    <property type="nucleotide sequence ID" value="NZ_CP031518.1"/>
</dbReference>
<dbReference type="PROSITE" id="PS51257">
    <property type="entry name" value="PROKAR_LIPOPROTEIN"/>
    <property type="match status" value="1"/>
</dbReference>
<organism evidence="2 3">
    <name type="scientific">Treponema ruminis</name>
    <dbReference type="NCBI Taxonomy" id="744515"/>
    <lineage>
        <taxon>Bacteria</taxon>
        <taxon>Pseudomonadati</taxon>
        <taxon>Spirochaetota</taxon>
        <taxon>Spirochaetia</taxon>
        <taxon>Spirochaetales</taxon>
        <taxon>Treponemataceae</taxon>
        <taxon>Treponema</taxon>
    </lineage>
</organism>
<accession>A0A7W8G9E7</accession>
<feature type="signal peptide" evidence="1">
    <location>
        <begin position="1"/>
        <end position="21"/>
    </location>
</feature>
<gene>
    <name evidence="2" type="ORF">HNP76_001537</name>
</gene>
<evidence type="ECO:0000313" key="3">
    <source>
        <dbReference type="Proteomes" id="UP000518887"/>
    </source>
</evidence>
<evidence type="ECO:0008006" key="4">
    <source>
        <dbReference type="Google" id="ProtNLM"/>
    </source>
</evidence>
<proteinExistence type="predicted"/>
<dbReference type="Proteomes" id="UP000518887">
    <property type="component" value="Unassembled WGS sequence"/>
</dbReference>